<evidence type="ECO:0000256" key="1">
    <source>
        <dbReference type="SAM" id="MobiDB-lite"/>
    </source>
</evidence>
<evidence type="ECO:0000313" key="2">
    <source>
        <dbReference type="EMBL" id="OIQ77797.1"/>
    </source>
</evidence>
<organism evidence="2">
    <name type="scientific">mine drainage metagenome</name>
    <dbReference type="NCBI Taxonomy" id="410659"/>
    <lineage>
        <taxon>unclassified sequences</taxon>
        <taxon>metagenomes</taxon>
        <taxon>ecological metagenomes</taxon>
    </lineage>
</organism>
<accession>A0A1J5QPB1</accession>
<dbReference type="EMBL" id="MLJW01001534">
    <property type="protein sequence ID" value="OIQ77797.1"/>
    <property type="molecule type" value="Genomic_DNA"/>
</dbReference>
<sequence>MVDDLRVVEQDLRVELAPDQLAEPSRAAFAGALRPRRARRVAHAQGAEAQVHRQVAGAAAPRKIARLRVRGDARHEGVEQRARAHAALPQRIGRQGLRREAQRLQRGQRRRRQPRQRAVQRRAVEGPQQLRVGLDVRHPGLAVRGIHRIGMPAAQGLRRHHDVVVDGVQRDAARGQRGVDCRVAAQRLRLVVSVGPHRVGAQPRGDLGHAVERPAVRDVQRAAERAQSRVELGQAGVDESHAAVGARAGVEQRLQDVGVEHEQQGHARAAAQGVMQRGAVVQAQVAAQPDQRESLRRIGIHRHHRWKSGR</sequence>
<protein>
    <submittedName>
        <fullName evidence="2">Uncharacterized protein</fullName>
    </submittedName>
</protein>
<feature type="compositionally biased region" description="Basic residues" evidence="1">
    <location>
        <begin position="106"/>
        <end position="120"/>
    </location>
</feature>
<proteinExistence type="predicted"/>
<name>A0A1J5QPB1_9ZZZZ</name>
<comment type="caution">
    <text evidence="2">The sequence shown here is derived from an EMBL/GenBank/DDBJ whole genome shotgun (WGS) entry which is preliminary data.</text>
</comment>
<feature type="region of interest" description="Disordered" evidence="1">
    <location>
        <begin position="91"/>
        <end position="126"/>
    </location>
</feature>
<reference evidence="2" key="1">
    <citation type="submission" date="2016-10" db="EMBL/GenBank/DDBJ databases">
        <title>Sequence of Gallionella enrichment culture.</title>
        <authorList>
            <person name="Poehlein A."/>
            <person name="Muehling M."/>
            <person name="Daniel R."/>
        </authorList>
    </citation>
    <scope>NUCLEOTIDE SEQUENCE</scope>
</reference>
<dbReference type="AlphaFoldDB" id="A0A1J5QPB1"/>
<gene>
    <name evidence="2" type="ORF">GALL_405110</name>
</gene>